<dbReference type="EMBL" id="KT006953">
    <property type="protein sequence ID" value="AKQ01174.1"/>
    <property type="molecule type" value="Genomic_DNA"/>
</dbReference>
<dbReference type="Gene3D" id="2.30.30.30">
    <property type="match status" value="1"/>
</dbReference>
<dbReference type="GO" id="GO:0005840">
    <property type="term" value="C:ribosome"/>
    <property type="evidence" value="ECO:0007669"/>
    <property type="project" value="UniProtKB-KW"/>
</dbReference>
<dbReference type="CDD" id="cd06089">
    <property type="entry name" value="KOW_RPL26"/>
    <property type="match status" value="1"/>
</dbReference>
<dbReference type="InterPro" id="IPR041988">
    <property type="entry name" value="Ribosomal_uL24_KOW"/>
</dbReference>
<evidence type="ECO:0000256" key="4">
    <source>
        <dbReference type="ARBA" id="ARBA00035206"/>
    </source>
</evidence>
<sequence length="115" mass="12416">MAIETTTAPTKARIRKGDTVVVLSGKERGKQGKVLQVMPSLSKVVVEKLNLIKRHTKPSKSNKGGIIEKEGSLALSKVMVVCPHCAKPARLGVAVLDGGRRMRRCKRCGEIVDKG</sequence>
<dbReference type="InterPro" id="IPR005825">
    <property type="entry name" value="Ribosomal_uL24_CS"/>
</dbReference>
<evidence type="ECO:0000256" key="6">
    <source>
        <dbReference type="RuleBase" id="RU003477"/>
    </source>
</evidence>
<dbReference type="SMART" id="SM00739">
    <property type="entry name" value="KOW"/>
    <property type="match status" value="1"/>
</dbReference>
<keyword evidence="2 5" id="KW-0689">Ribosomal protein</keyword>
<comment type="similarity">
    <text evidence="1 5 6">Belongs to the universal ribosomal protein uL24 family.</text>
</comment>
<keyword evidence="5" id="KW-0699">rRNA-binding</keyword>
<reference evidence="8" key="1">
    <citation type="journal article" date="2015" name="ISME J.">
        <title>Aquifer environment selects for microbial species cohorts in sediment and groundwater.</title>
        <authorList>
            <person name="Hug L.A."/>
            <person name="Thomas B.C."/>
            <person name="Brown C.T."/>
            <person name="Frischkorn K.R."/>
            <person name="Williams K.H."/>
            <person name="Tringe S.G."/>
            <person name="Banfield J.F."/>
        </authorList>
    </citation>
    <scope>NUCLEOTIDE SEQUENCE</scope>
</reference>
<evidence type="ECO:0000256" key="3">
    <source>
        <dbReference type="ARBA" id="ARBA00023274"/>
    </source>
</evidence>
<dbReference type="NCBIfam" id="TIGR01079">
    <property type="entry name" value="rplX_bact"/>
    <property type="match status" value="1"/>
</dbReference>
<dbReference type="PROSITE" id="PS01108">
    <property type="entry name" value="RIBOSOMAL_L24"/>
    <property type="match status" value="1"/>
</dbReference>
<dbReference type="HAMAP" id="MF_01326_B">
    <property type="entry name" value="Ribosomal_uL24_B"/>
    <property type="match status" value="1"/>
</dbReference>
<dbReference type="InterPro" id="IPR014722">
    <property type="entry name" value="Rib_uL2_dom2"/>
</dbReference>
<evidence type="ECO:0000256" key="1">
    <source>
        <dbReference type="ARBA" id="ARBA00010618"/>
    </source>
</evidence>
<dbReference type="SUPFAM" id="SSF50104">
    <property type="entry name" value="Translation proteins SH3-like domain"/>
    <property type="match status" value="1"/>
</dbReference>
<keyword evidence="3 5" id="KW-0687">Ribonucleoprotein</keyword>
<evidence type="ECO:0000259" key="7">
    <source>
        <dbReference type="SMART" id="SM00739"/>
    </source>
</evidence>
<proteinExistence type="inferred from homology"/>
<evidence type="ECO:0000256" key="5">
    <source>
        <dbReference type="HAMAP-Rule" id="MF_01326"/>
    </source>
</evidence>
<dbReference type="InterPro" id="IPR008991">
    <property type="entry name" value="Translation_prot_SH3-like_sf"/>
</dbReference>
<name>A0A0H4TKX7_9BACT</name>
<evidence type="ECO:0000313" key="8">
    <source>
        <dbReference type="EMBL" id="AKQ01174.1"/>
    </source>
</evidence>
<dbReference type="GO" id="GO:1990904">
    <property type="term" value="C:ribonucleoprotein complex"/>
    <property type="evidence" value="ECO:0007669"/>
    <property type="project" value="UniProtKB-KW"/>
</dbReference>
<gene>
    <name evidence="5 8" type="primary">rplX</name>
</gene>
<comment type="function">
    <text evidence="5">One of the proteins that surrounds the polypeptide exit tunnel on the outside of the subunit.</text>
</comment>
<protein>
    <recommendedName>
        <fullName evidence="4 5">Large ribosomal subunit protein uL24</fullName>
    </recommendedName>
</protein>
<dbReference type="InterPro" id="IPR005824">
    <property type="entry name" value="KOW"/>
</dbReference>
<dbReference type="Pfam" id="PF17136">
    <property type="entry name" value="ribosomal_L24"/>
    <property type="match status" value="1"/>
</dbReference>
<dbReference type="InterPro" id="IPR003256">
    <property type="entry name" value="Ribosomal_uL24"/>
</dbReference>
<dbReference type="GO" id="GO:0003735">
    <property type="term" value="F:structural constituent of ribosome"/>
    <property type="evidence" value="ECO:0007669"/>
    <property type="project" value="InterPro"/>
</dbReference>
<keyword evidence="5" id="KW-0694">RNA-binding</keyword>
<dbReference type="InterPro" id="IPR057264">
    <property type="entry name" value="Ribosomal_uL24_C"/>
</dbReference>
<comment type="subunit">
    <text evidence="5">Part of the 50S ribosomal subunit.</text>
</comment>
<evidence type="ECO:0000256" key="2">
    <source>
        <dbReference type="ARBA" id="ARBA00022980"/>
    </source>
</evidence>
<accession>A0A0H4TKX7</accession>
<dbReference type="AlphaFoldDB" id="A0A0H4TKX7"/>
<dbReference type="Pfam" id="PF00467">
    <property type="entry name" value="KOW"/>
    <property type="match status" value="1"/>
</dbReference>
<comment type="function">
    <text evidence="5">One of two assembly initiator proteins, it binds directly to the 5'-end of the 23S rRNA, where it nucleates assembly of the 50S subunit.</text>
</comment>
<feature type="domain" description="KOW" evidence="7">
    <location>
        <begin position="13"/>
        <end position="40"/>
    </location>
</feature>
<organism evidence="8">
    <name type="scientific">uncultured Nitrospirae bacterium Rifle_16ft_4_minimus_14985</name>
    <dbReference type="NCBI Taxonomy" id="1665124"/>
    <lineage>
        <taxon>Bacteria</taxon>
        <taxon>Pseudomonadati</taxon>
        <taxon>Nitrospirota</taxon>
        <taxon>environmental samples</taxon>
    </lineage>
</organism>
<dbReference type="GO" id="GO:0006412">
    <property type="term" value="P:translation"/>
    <property type="evidence" value="ECO:0007669"/>
    <property type="project" value="UniProtKB-UniRule"/>
</dbReference>
<dbReference type="GO" id="GO:0019843">
    <property type="term" value="F:rRNA binding"/>
    <property type="evidence" value="ECO:0007669"/>
    <property type="project" value="UniProtKB-UniRule"/>
</dbReference>
<dbReference type="PANTHER" id="PTHR12903">
    <property type="entry name" value="MITOCHONDRIAL RIBOSOMAL PROTEIN L24"/>
    <property type="match status" value="1"/>
</dbReference>